<reference evidence="2 3" key="1">
    <citation type="submission" date="2018-04" db="EMBL/GenBank/DDBJ databases">
        <title>Draft Genome Sequence of Phosphate-Solubilizing Chryseobacterium sp. ISE14 that is a Biocontrol and Plant Growth-Promoting Rhizobacterium Isolated from Cucumber.</title>
        <authorList>
            <person name="Jeong J.-J."/>
            <person name="Sang M.K."/>
            <person name="Choi I.-G."/>
            <person name="Kim K.D."/>
        </authorList>
    </citation>
    <scope>NUCLEOTIDE SEQUENCE [LARGE SCALE GENOMIC DNA]</scope>
    <source>
        <strain evidence="2 3">ISE14</strain>
    </source>
</reference>
<protein>
    <recommendedName>
        <fullName evidence="4">Porin</fullName>
    </recommendedName>
</protein>
<dbReference type="AlphaFoldDB" id="A0A316XDR2"/>
<dbReference type="EMBL" id="PPED02000001">
    <property type="protein sequence ID" value="PWN71982.1"/>
    <property type="molecule type" value="Genomic_DNA"/>
</dbReference>
<dbReference type="InterPro" id="IPR045748">
    <property type="entry name" value="DcaP"/>
</dbReference>
<organism evidence="2 3">
    <name type="scientific">Chryseobacterium phosphatilyticum</name>
    <dbReference type="NCBI Taxonomy" id="475075"/>
    <lineage>
        <taxon>Bacteria</taxon>
        <taxon>Pseudomonadati</taxon>
        <taxon>Bacteroidota</taxon>
        <taxon>Flavobacteriia</taxon>
        <taxon>Flavobacteriales</taxon>
        <taxon>Weeksellaceae</taxon>
        <taxon>Chryseobacterium group</taxon>
        <taxon>Chryseobacterium</taxon>
    </lineage>
</organism>
<feature type="signal peptide" evidence="1">
    <location>
        <begin position="1"/>
        <end position="25"/>
    </location>
</feature>
<dbReference type="SUPFAM" id="SSF56935">
    <property type="entry name" value="Porins"/>
    <property type="match status" value="1"/>
</dbReference>
<proteinExistence type="predicted"/>
<name>A0A316XDR2_9FLAO</name>
<comment type="caution">
    <text evidence="2">The sequence shown here is derived from an EMBL/GenBank/DDBJ whole genome shotgun (WGS) entry which is preliminary data.</text>
</comment>
<dbReference type="OrthoDB" id="790324at2"/>
<sequence length="394" mass="44836">MKKKAHGSLIALLLSALLPYSKVSAQITLTTIKSEDQNEWDLYVQGFIQTDVMFNFQEIKVKDGFIAHSIEIPQHNAISSHFSIKQSQIGIGIQQKNTKNGQPLSAYVEIDFYGPNGTTAPRFRQGYVQWNKWLLGQTWSNFSDLDIFPNIFDFVPPNALIFTRRIQLRYTTPVSQKGSLSLSLEDPNIPSITLPADSLNWKKRAIIPTITALYRYGDEKNYLKAGAILSPISYEMKQLPEDPYQTKTLWGWGAMISGKLHLNKANIISLQSSFGKGFSTNNSNLNEEKYDAVPDPSHGNLLKTLRMFNIVGIYEHWWNAKWSSVAFASHSNMGEERFIPENMTKSFQNLGLNIVFHPYKKVRMGIETNYGRRENFGNQSAYAWRIQASTSVKF</sequence>
<keyword evidence="1" id="KW-0732">Signal</keyword>
<accession>A0A316XDR2</accession>
<dbReference type="Pfam" id="PF19577">
    <property type="entry name" value="DcaP"/>
    <property type="match status" value="1"/>
</dbReference>
<evidence type="ECO:0008006" key="4">
    <source>
        <dbReference type="Google" id="ProtNLM"/>
    </source>
</evidence>
<gene>
    <name evidence="2" type="ORF">C1631_005045</name>
</gene>
<keyword evidence="3" id="KW-1185">Reference proteome</keyword>
<evidence type="ECO:0000313" key="2">
    <source>
        <dbReference type="EMBL" id="PWN71982.1"/>
    </source>
</evidence>
<feature type="chain" id="PRO_5016333604" description="Porin" evidence="1">
    <location>
        <begin position="26"/>
        <end position="394"/>
    </location>
</feature>
<dbReference type="Proteomes" id="UP000236594">
    <property type="component" value="Unassembled WGS sequence"/>
</dbReference>
<dbReference type="RefSeq" id="WP_103248926.1">
    <property type="nucleotide sequence ID" value="NZ_PPED02000001.1"/>
</dbReference>
<evidence type="ECO:0000313" key="3">
    <source>
        <dbReference type="Proteomes" id="UP000236594"/>
    </source>
</evidence>
<evidence type="ECO:0000256" key="1">
    <source>
        <dbReference type="SAM" id="SignalP"/>
    </source>
</evidence>